<proteinExistence type="predicted"/>
<protein>
    <submittedName>
        <fullName evidence="2">Uncharacterized protein</fullName>
    </submittedName>
</protein>
<feature type="transmembrane region" description="Helical" evidence="1">
    <location>
        <begin position="34"/>
        <end position="50"/>
    </location>
</feature>
<evidence type="ECO:0000256" key="1">
    <source>
        <dbReference type="SAM" id="Phobius"/>
    </source>
</evidence>
<evidence type="ECO:0000313" key="2">
    <source>
        <dbReference type="EMBL" id="KKN98527.1"/>
    </source>
</evidence>
<name>A0A0F9VFF5_9ZZZZ</name>
<organism evidence="2">
    <name type="scientific">marine sediment metagenome</name>
    <dbReference type="NCBI Taxonomy" id="412755"/>
    <lineage>
        <taxon>unclassified sequences</taxon>
        <taxon>metagenomes</taxon>
        <taxon>ecological metagenomes</taxon>
    </lineage>
</organism>
<sequence>MSTMNILRASLLIGYIWCAVNMYESEVVVDILRYGFSKLALLIILAVVIIKGDKNE</sequence>
<gene>
    <name evidence="2" type="ORF">LCGC14_0146380</name>
</gene>
<comment type="caution">
    <text evidence="2">The sequence shown here is derived from an EMBL/GenBank/DDBJ whole genome shotgun (WGS) entry which is preliminary data.</text>
</comment>
<reference evidence="2" key="1">
    <citation type="journal article" date="2015" name="Nature">
        <title>Complex archaea that bridge the gap between prokaryotes and eukaryotes.</title>
        <authorList>
            <person name="Spang A."/>
            <person name="Saw J.H."/>
            <person name="Jorgensen S.L."/>
            <person name="Zaremba-Niedzwiedzka K."/>
            <person name="Martijn J."/>
            <person name="Lind A.E."/>
            <person name="van Eijk R."/>
            <person name="Schleper C."/>
            <person name="Guy L."/>
            <person name="Ettema T.J."/>
        </authorList>
    </citation>
    <scope>NUCLEOTIDE SEQUENCE</scope>
</reference>
<keyword evidence="1" id="KW-1133">Transmembrane helix</keyword>
<dbReference type="EMBL" id="LAZR01000051">
    <property type="protein sequence ID" value="KKN98527.1"/>
    <property type="molecule type" value="Genomic_DNA"/>
</dbReference>
<dbReference type="AlphaFoldDB" id="A0A0F9VFF5"/>
<keyword evidence="1" id="KW-0812">Transmembrane</keyword>
<keyword evidence="1" id="KW-0472">Membrane</keyword>
<accession>A0A0F9VFF5</accession>